<organism evidence="1 2">
    <name type="scientific">Aspergillus pseudocaelatus</name>
    <dbReference type="NCBI Taxonomy" id="1825620"/>
    <lineage>
        <taxon>Eukaryota</taxon>
        <taxon>Fungi</taxon>
        <taxon>Dikarya</taxon>
        <taxon>Ascomycota</taxon>
        <taxon>Pezizomycotina</taxon>
        <taxon>Eurotiomycetes</taxon>
        <taxon>Eurotiomycetidae</taxon>
        <taxon>Eurotiales</taxon>
        <taxon>Aspergillaceae</taxon>
        <taxon>Aspergillus</taxon>
        <taxon>Aspergillus subgen. Circumdati</taxon>
    </lineage>
</organism>
<reference evidence="1 2" key="1">
    <citation type="submission" date="2019-04" db="EMBL/GenBank/DDBJ databases">
        <authorList>
            <consortium name="DOE Joint Genome Institute"/>
            <person name="Mondo S."/>
            <person name="Kjaerbolling I."/>
            <person name="Vesth T."/>
            <person name="Frisvad J.C."/>
            <person name="Nybo J.L."/>
            <person name="Theobald S."/>
            <person name="Kildgaard S."/>
            <person name="Isbrandt T."/>
            <person name="Kuo A."/>
            <person name="Sato A."/>
            <person name="Lyhne E.K."/>
            <person name="Kogle M.E."/>
            <person name="Wiebenga A."/>
            <person name="Kun R.S."/>
            <person name="Lubbers R.J."/>
            <person name="Makela M.R."/>
            <person name="Barry K."/>
            <person name="Chovatia M."/>
            <person name="Clum A."/>
            <person name="Daum C."/>
            <person name="Haridas S."/>
            <person name="He G."/>
            <person name="LaButti K."/>
            <person name="Lipzen A."/>
            <person name="Riley R."/>
            <person name="Salamov A."/>
            <person name="Simmons B.A."/>
            <person name="Magnuson J.K."/>
            <person name="Henrissat B."/>
            <person name="Mortensen U.H."/>
            <person name="Larsen T.O."/>
            <person name="Devries R.P."/>
            <person name="Grigoriev I.V."/>
            <person name="Machida M."/>
            <person name="Baker S.E."/>
            <person name="Andersen M.R."/>
            <person name="Cantor M.N."/>
            <person name="Hua S.X."/>
        </authorList>
    </citation>
    <scope>NUCLEOTIDE SEQUENCE [LARGE SCALE GENOMIC DNA]</scope>
    <source>
        <strain evidence="1 2">CBS 117616</strain>
    </source>
</reference>
<proteinExistence type="predicted"/>
<gene>
    <name evidence="1" type="ORF">BDV36DRAFT_262464</name>
</gene>
<evidence type="ECO:0000313" key="2">
    <source>
        <dbReference type="Proteomes" id="UP000325395"/>
    </source>
</evidence>
<keyword evidence="2" id="KW-1185">Reference proteome</keyword>
<dbReference type="PROSITE" id="PS51257">
    <property type="entry name" value="PROKAR_LIPOPROTEIN"/>
    <property type="match status" value="1"/>
</dbReference>
<dbReference type="EMBL" id="ML735764">
    <property type="protein sequence ID" value="KAE8415635.1"/>
    <property type="molecule type" value="Genomic_DNA"/>
</dbReference>
<dbReference type="Proteomes" id="UP000325395">
    <property type="component" value="Unassembled WGS sequence"/>
</dbReference>
<name>A0ABQ6WEX8_9EURO</name>
<evidence type="ECO:0000313" key="1">
    <source>
        <dbReference type="EMBL" id="KAE8415635.1"/>
    </source>
</evidence>
<accession>A0ABQ6WEX8</accession>
<protein>
    <submittedName>
        <fullName evidence="1">Uncharacterized protein</fullName>
    </submittedName>
</protein>
<sequence>MELRRDAGINTPNAVTSCAISRRKNCVNKLFSSRQRVSHCIPQKSYAHRSVYYNPTHLTFLVVREK</sequence>